<comment type="caution">
    <text evidence="3">The sequence shown here is derived from an EMBL/GenBank/DDBJ whole genome shotgun (WGS) entry which is preliminary data.</text>
</comment>
<dbReference type="RefSeq" id="WP_008328298.1">
    <property type="nucleotide sequence ID" value="NZ_CH902578.1"/>
</dbReference>
<evidence type="ECO:0000313" key="4">
    <source>
        <dbReference type="Proteomes" id="UP000002931"/>
    </source>
</evidence>
<protein>
    <recommendedName>
        <fullName evidence="2">DUF6647 domain-containing protein</fullName>
    </recommendedName>
</protein>
<keyword evidence="1" id="KW-0732">Signal</keyword>
<reference evidence="3 4" key="1">
    <citation type="journal article" date="2010" name="J. Bacteriol.">
        <title>Genome sequences of Pelagibaca bermudensis HTCC2601T and Maritimibacter alkaliphilus HTCC2654T, the type strains of two marine Roseobacter genera.</title>
        <authorList>
            <person name="Thrash J.C."/>
            <person name="Cho J.C."/>
            <person name="Ferriera S."/>
            <person name="Johnson J."/>
            <person name="Vergin K.L."/>
            <person name="Giovannoni S.J."/>
        </authorList>
    </citation>
    <scope>NUCLEOTIDE SEQUENCE [LARGE SCALE GENOMIC DNA]</scope>
    <source>
        <strain evidence="3 4">HTCC2654</strain>
    </source>
</reference>
<dbReference type="EMBL" id="AAMT01000004">
    <property type="protein sequence ID" value="EAQ13480.1"/>
    <property type="molecule type" value="Genomic_DNA"/>
</dbReference>
<sequence>MNLPSQAGRWLATIPLCLSLSTAPVSAAEPPVVGSDILGMLEHWLDANTDLPARSDLPEIKVVSAQHAALIAGLPGRGHGATRGLYDAQSETIYLVHPWAADDPEDLSVLLHELVHHRQAPRHFYCPAAQEEGAYRAQSAWLAELGLKADVNWIAVILDAGCTPRDIHPD</sequence>
<dbReference type="STRING" id="314271.RB2654_02164"/>
<dbReference type="InterPro" id="IPR046589">
    <property type="entry name" value="DUF6647"/>
</dbReference>
<dbReference type="AlphaFoldDB" id="A3VD94"/>
<dbReference type="eggNOG" id="ENOG5032VFY">
    <property type="taxonomic scope" value="Bacteria"/>
</dbReference>
<evidence type="ECO:0000259" key="2">
    <source>
        <dbReference type="Pfam" id="PF20352"/>
    </source>
</evidence>
<evidence type="ECO:0000313" key="3">
    <source>
        <dbReference type="EMBL" id="EAQ13480.1"/>
    </source>
</evidence>
<dbReference type="OrthoDB" id="7851356at2"/>
<keyword evidence="4" id="KW-1185">Reference proteome</keyword>
<feature type="chain" id="PRO_5002662136" description="DUF6647 domain-containing protein" evidence="1">
    <location>
        <begin position="28"/>
        <end position="170"/>
    </location>
</feature>
<gene>
    <name evidence="3" type="ORF">RB2654_02164</name>
</gene>
<feature type="signal peptide" evidence="1">
    <location>
        <begin position="1"/>
        <end position="27"/>
    </location>
</feature>
<dbReference type="Pfam" id="PF20352">
    <property type="entry name" value="DUF6647"/>
    <property type="match status" value="1"/>
</dbReference>
<proteinExistence type="predicted"/>
<organism evidence="3 4">
    <name type="scientific">Maritimibacter alkaliphilus HTCC2654</name>
    <dbReference type="NCBI Taxonomy" id="314271"/>
    <lineage>
        <taxon>Bacteria</taxon>
        <taxon>Pseudomonadati</taxon>
        <taxon>Pseudomonadota</taxon>
        <taxon>Alphaproteobacteria</taxon>
        <taxon>Rhodobacterales</taxon>
        <taxon>Roseobacteraceae</taxon>
        <taxon>Maritimibacter</taxon>
    </lineage>
</organism>
<name>A3VD94_9RHOB</name>
<feature type="domain" description="DUF6647" evidence="2">
    <location>
        <begin position="37"/>
        <end position="170"/>
    </location>
</feature>
<accession>A3VD94</accession>
<dbReference type="HOGENOM" id="CLU_119401_0_0_5"/>
<evidence type="ECO:0000256" key="1">
    <source>
        <dbReference type="SAM" id="SignalP"/>
    </source>
</evidence>
<dbReference type="Proteomes" id="UP000002931">
    <property type="component" value="Unassembled WGS sequence"/>
</dbReference>